<feature type="compositionally biased region" description="Basic and acidic residues" evidence="1">
    <location>
        <begin position="238"/>
        <end position="264"/>
    </location>
</feature>
<proteinExistence type="predicted"/>
<sequence length="271" mass="30178">MSRNNTVQTIQNTHRSCDDLQNPLIFWEGEERIWELKPGPHLSLDRYKFASGVHPALLYTLLHPPQHLGPATARGRPSPLNRQTTPRHANPRLDQRQLLPTSEGEIATGFQNAVILPKQFQWCLESHRQRKTVASLRSNHEIVVESTGLASLDLCISENVFLSMNPALAAQCGASPSYVKAVAEMPANRKVVASATAKDLARARANGLHGVFEDGGRNQRRAFESAHFTVNRLQNEGQGKKEEIARSDVERNTRGQDLTRKYRNEPAAVGV</sequence>
<feature type="region of interest" description="Disordered" evidence="1">
    <location>
        <begin position="68"/>
        <end position="97"/>
    </location>
</feature>
<reference evidence="2 3" key="1">
    <citation type="submission" date="2023-02" db="EMBL/GenBank/DDBJ databases">
        <title>LHISI_Scaffold_Assembly.</title>
        <authorList>
            <person name="Stuart O.P."/>
            <person name="Cleave R."/>
            <person name="Magrath M.J.L."/>
            <person name="Mikheyev A.S."/>
        </authorList>
    </citation>
    <scope>NUCLEOTIDE SEQUENCE [LARGE SCALE GENOMIC DNA]</scope>
    <source>
        <strain evidence="2">Daus_M_001</strain>
        <tissue evidence="2">Leg muscle</tissue>
    </source>
</reference>
<evidence type="ECO:0000256" key="1">
    <source>
        <dbReference type="SAM" id="MobiDB-lite"/>
    </source>
</evidence>
<accession>A0ABQ9GC32</accession>
<keyword evidence="3" id="KW-1185">Reference proteome</keyword>
<organism evidence="2 3">
    <name type="scientific">Dryococelus australis</name>
    <dbReference type="NCBI Taxonomy" id="614101"/>
    <lineage>
        <taxon>Eukaryota</taxon>
        <taxon>Metazoa</taxon>
        <taxon>Ecdysozoa</taxon>
        <taxon>Arthropoda</taxon>
        <taxon>Hexapoda</taxon>
        <taxon>Insecta</taxon>
        <taxon>Pterygota</taxon>
        <taxon>Neoptera</taxon>
        <taxon>Polyneoptera</taxon>
        <taxon>Phasmatodea</taxon>
        <taxon>Verophasmatodea</taxon>
        <taxon>Anareolatae</taxon>
        <taxon>Phasmatidae</taxon>
        <taxon>Eurycanthinae</taxon>
        <taxon>Dryococelus</taxon>
    </lineage>
</organism>
<feature type="region of interest" description="Disordered" evidence="1">
    <location>
        <begin position="235"/>
        <end position="271"/>
    </location>
</feature>
<dbReference type="Proteomes" id="UP001159363">
    <property type="component" value="Chromosome 12"/>
</dbReference>
<protein>
    <submittedName>
        <fullName evidence="2">Uncharacterized protein</fullName>
    </submittedName>
</protein>
<comment type="caution">
    <text evidence="2">The sequence shown here is derived from an EMBL/GenBank/DDBJ whole genome shotgun (WGS) entry which is preliminary data.</text>
</comment>
<evidence type="ECO:0000313" key="3">
    <source>
        <dbReference type="Proteomes" id="UP001159363"/>
    </source>
</evidence>
<gene>
    <name evidence="2" type="ORF">PR048_028755</name>
</gene>
<name>A0ABQ9GC32_9NEOP</name>
<dbReference type="EMBL" id="JARBHB010000013">
    <property type="protein sequence ID" value="KAJ8869747.1"/>
    <property type="molecule type" value="Genomic_DNA"/>
</dbReference>
<evidence type="ECO:0000313" key="2">
    <source>
        <dbReference type="EMBL" id="KAJ8869747.1"/>
    </source>
</evidence>